<dbReference type="EMBL" id="MFGB01000018">
    <property type="protein sequence ID" value="OGF25994.1"/>
    <property type="molecule type" value="Genomic_DNA"/>
</dbReference>
<keyword evidence="5" id="KW-1278">Translocase</keyword>
<dbReference type="PRINTS" id="PR00119">
    <property type="entry name" value="CATATPASE"/>
</dbReference>
<reference evidence="10 11" key="1">
    <citation type="journal article" date="2016" name="Nat. Commun.">
        <title>Thousands of microbial genomes shed light on interconnected biogeochemical processes in an aquifer system.</title>
        <authorList>
            <person name="Anantharaman K."/>
            <person name="Brown C.T."/>
            <person name="Hug L.A."/>
            <person name="Sharon I."/>
            <person name="Castelle C.J."/>
            <person name="Probst A.J."/>
            <person name="Thomas B.C."/>
            <person name="Singh A."/>
            <person name="Wilkins M.J."/>
            <person name="Karaoz U."/>
            <person name="Brodie E.L."/>
            <person name="Williams K.H."/>
            <person name="Hubbard S.S."/>
            <person name="Banfield J.F."/>
        </authorList>
    </citation>
    <scope>NUCLEOTIDE SEQUENCE [LARGE SCALE GENOMIC DNA]</scope>
</reference>
<dbReference type="InterPro" id="IPR018303">
    <property type="entry name" value="ATPase_P-typ_P_site"/>
</dbReference>
<dbReference type="InterPro" id="IPR044492">
    <property type="entry name" value="P_typ_ATPase_HD_dom"/>
</dbReference>
<feature type="transmembrane region" description="Helical" evidence="8">
    <location>
        <begin position="752"/>
        <end position="771"/>
    </location>
</feature>
<dbReference type="InterPro" id="IPR001757">
    <property type="entry name" value="P_typ_ATPase"/>
</dbReference>
<dbReference type="Pfam" id="PF00122">
    <property type="entry name" value="E1-E2_ATPase"/>
    <property type="match status" value="1"/>
</dbReference>
<dbReference type="InterPro" id="IPR008250">
    <property type="entry name" value="ATPase_P-typ_transduc_dom_A_sf"/>
</dbReference>
<dbReference type="SUPFAM" id="SSF81665">
    <property type="entry name" value="Calcium ATPase, transmembrane domain M"/>
    <property type="match status" value="1"/>
</dbReference>
<evidence type="ECO:0000313" key="10">
    <source>
        <dbReference type="EMBL" id="OGF25994.1"/>
    </source>
</evidence>
<dbReference type="Pfam" id="PF00690">
    <property type="entry name" value="Cation_ATPase_N"/>
    <property type="match status" value="1"/>
</dbReference>
<evidence type="ECO:0000259" key="9">
    <source>
        <dbReference type="SMART" id="SM00831"/>
    </source>
</evidence>
<keyword evidence="3" id="KW-0547">Nucleotide-binding</keyword>
<feature type="transmembrane region" description="Helical" evidence="8">
    <location>
        <begin position="689"/>
        <end position="714"/>
    </location>
</feature>
<dbReference type="Proteomes" id="UP000178367">
    <property type="component" value="Unassembled WGS sequence"/>
</dbReference>
<dbReference type="Gene3D" id="3.40.50.1000">
    <property type="entry name" value="HAD superfamily/HAD-like"/>
    <property type="match status" value="1"/>
</dbReference>
<evidence type="ECO:0000256" key="7">
    <source>
        <dbReference type="ARBA" id="ARBA00023136"/>
    </source>
</evidence>
<evidence type="ECO:0000256" key="2">
    <source>
        <dbReference type="ARBA" id="ARBA00022692"/>
    </source>
</evidence>
<dbReference type="NCBIfam" id="TIGR01494">
    <property type="entry name" value="ATPase_P-type"/>
    <property type="match status" value="2"/>
</dbReference>
<organism evidence="10 11">
    <name type="scientific">Candidatus Falkowbacteria bacterium RIFOXYA2_FULL_47_19</name>
    <dbReference type="NCBI Taxonomy" id="1797994"/>
    <lineage>
        <taxon>Bacteria</taxon>
        <taxon>Candidatus Falkowiibacteriota</taxon>
    </lineage>
</organism>
<dbReference type="PANTHER" id="PTHR42861">
    <property type="entry name" value="CALCIUM-TRANSPORTING ATPASE"/>
    <property type="match status" value="1"/>
</dbReference>
<dbReference type="PROSITE" id="PS00154">
    <property type="entry name" value="ATPASE_E1_E2"/>
    <property type="match status" value="1"/>
</dbReference>
<dbReference type="InterPro" id="IPR006068">
    <property type="entry name" value="ATPase_P-typ_cation-transptr_C"/>
</dbReference>
<dbReference type="InterPro" id="IPR023214">
    <property type="entry name" value="HAD_sf"/>
</dbReference>
<protein>
    <recommendedName>
        <fullName evidence="9">Cation-transporting P-type ATPase N-terminal domain-containing protein</fullName>
    </recommendedName>
</protein>
<feature type="transmembrane region" description="Helical" evidence="8">
    <location>
        <begin position="36"/>
        <end position="52"/>
    </location>
</feature>
<dbReference type="Pfam" id="PF00702">
    <property type="entry name" value="Hydrolase"/>
    <property type="match status" value="1"/>
</dbReference>
<evidence type="ECO:0000256" key="3">
    <source>
        <dbReference type="ARBA" id="ARBA00022741"/>
    </source>
</evidence>
<sequence length="823" mass="90648">MDSEEAAGRLKQYGPNEIAGYRAAWYHIFFRQFKSSFIYLLLGAALLAFILRERMDGIMIVLFVLINVLLGFFQEYRSEQTLKLLKQYTVSRAAVRRAGKEISVKSAELVPGDIVRLSPGDRIPADIRFIEAVNLKVNETVLSGESEAINKESRTVKRRIKDMYGAVNLGFSGTTVVSGRAVGIVLLTGNTTAMGDIAHLAKETRHVSGFEKGIARFSQFIIKLVVITLALVFLANILIKGERVDFVSLLIFSIALAVSVIPEALPLVMTFSLSRGALRLARKKVVVKRLSAIEDLGGIEVLATDKTGTLTENKLTVKDVYAADKKQALFCANMISAGIDSRQAQLEPFDVALWSALSAREQKAIREYIKVGEIPFDPARRRNGILAERGHELELVVRGAPEEIMALSRNLSNLEKNRIKRWISDQGEGGSRVLAVASRVITDYNPDDLVSLEDDLEFLGVISFADPIKPTTFAAIKKARELGVAIKIITGDSPEVAGAVAHKVGLIRDRRKVITGEEFMELGEEEKSLAVSEYAVFARILPEQKHKIIELLEREYEVGFLGEGINDTPALKAANVSIVVESAADAAREAADIVLLKKNLEVIIDGIRDGREVFANTTKYIKITLASNFGNFYAVAVASMLIDFLPMLPIQILLVNLLSDFPMIAIAADAVDPGEIASPKRYSVKDIMVIATILGLVSSVFDFLFFGLFVRFGATTLQTYWFIGSILTELALIYSLRTKFFFLKAKAPSGSLFVLSIVAAAATVIIPLTGIGREIFRFIRPDFYHLAFIFGLVAVYFAVTETVKLFYYRPVNNEGAGVRTSGF</sequence>
<dbReference type="SFLD" id="SFLDG00002">
    <property type="entry name" value="C1.7:_P-type_atpase_like"/>
    <property type="match status" value="1"/>
</dbReference>
<dbReference type="SFLD" id="SFLDS00003">
    <property type="entry name" value="Haloacid_Dehalogenase"/>
    <property type="match status" value="1"/>
</dbReference>
<dbReference type="SFLD" id="SFLDF00027">
    <property type="entry name" value="p-type_atpase"/>
    <property type="match status" value="1"/>
</dbReference>
<evidence type="ECO:0000256" key="5">
    <source>
        <dbReference type="ARBA" id="ARBA00022967"/>
    </source>
</evidence>
<keyword evidence="7 8" id="KW-0472">Membrane</keyword>
<feature type="transmembrane region" description="Helical" evidence="8">
    <location>
        <begin position="58"/>
        <end position="76"/>
    </location>
</feature>
<evidence type="ECO:0000256" key="4">
    <source>
        <dbReference type="ARBA" id="ARBA00022840"/>
    </source>
</evidence>
<accession>A0A1F5SH56</accession>
<dbReference type="GO" id="GO:0005524">
    <property type="term" value="F:ATP binding"/>
    <property type="evidence" value="ECO:0007669"/>
    <property type="project" value="UniProtKB-KW"/>
</dbReference>
<feature type="domain" description="Cation-transporting P-type ATPase N-terminal" evidence="9">
    <location>
        <begin position="2"/>
        <end position="53"/>
    </location>
</feature>
<comment type="subcellular location">
    <subcellularLocation>
        <location evidence="1">Membrane</location>
        <topology evidence="1">Multi-pass membrane protein</topology>
    </subcellularLocation>
</comment>
<dbReference type="Pfam" id="PF00689">
    <property type="entry name" value="Cation_ATPase_C"/>
    <property type="match status" value="1"/>
</dbReference>
<keyword evidence="6 8" id="KW-1133">Transmembrane helix</keyword>
<dbReference type="AlphaFoldDB" id="A0A1F5SH56"/>
<evidence type="ECO:0000256" key="1">
    <source>
        <dbReference type="ARBA" id="ARBA00004141"/>
    </source>
</evidence>
<dbReference type="STRING" id="1797994.A2227_05700"/>
<feature type="transmembrane region" description="Helical" evidence="8">
    <location>
        <begin position="720"/>
        <end position="740"/>
    </location>
</feature>
<dbReference type="InterPro" id="IPR004014">
    <property type="entry name" value="ATPase_P-typ_cation-transptr_N"/>
</dbReference>
<dbReference type="PRINTS" id="PR00120">
    <property type="entry name" value="HATPASE"/>
</dbReference>
<dbReference type="GO" id="GO:0016020">
    <property type="term" value="C:membrane"/>
    <property type="evidence" value="ECO:0007669"/>
    <property type="project" value="UniProtKB-SubCell"/>
</dbReference>
<dbReference type="SUPFAM" id="SSF81653">
    <property type="entry name" value="Calcium ATPase, transduction domain A"/>
    <property type="match status" value="1"/>
</dbReference>
<dbReference type="SUPFAM" id="SSF56784">
    <property type="entry name" value="HAD-like"/>
    <property type="match status" value="1"/>
</dbReference>
<name>A0A1F5SH56_9BACT</name>
<comment type="caution">
    <text evidence="10">The sequence shown here is derived from an EMBL/GenBank/DDBJ whole genome shotgun (WGS) entry which is preliminary data.</text>
</comment>
<feature type="transmembrane region" description="Helical" evidence="8">
    <location>
        <begin position="783"/>
        <end position="799"/>
    </location>
</feature>
<dbReference type="InterPro" id="IPR023298">
    <property type="entry name" value="ATPase_P-typ_TM_dom_sf"/>
</dbReference>
<dbReference type="InterPro" id="IPR036412">
    <property type="entry name" value="HAD-like_sf"/>
</dbReference>
<keyword evidence="4" id="KW-0067">ATP-binding</keyword>
<evidence type="ECO:0000256" key="8">
    <source>
        <dbReference type="SAM" id="Phobius"/>
    </source>
</evidence>
<gene>
    <name evidence="10" type="ORF">A2227_05700</name>
</gene>
<feature type="transmembrane region" description="Helical" evidence="8">
    <location>
        <begin position="220"/>
        <end position="239"/>
    </location>
</feature>
<proteinExistence type="predicted"/>
<dbReference type="InterPro" id="IPR059000">
    <property type="entry name" value="ATPase_P-type_domA"/>
</dbReference>
<evidence type="ECO:0000256" key="6">
    <source>
        <dbReference type="ARBA" id="ARBA00022989"/>
    </source>
</evidence>
<dbReference type="GO" id="GO:0016887">
    <property type="term" value="F:ATP hydrolysis activity"/>
    <property type="evidence" value="ECO:0007669"/>
    <property type="project" value="InterPro"/>
</dbReference>
<feature type="transmembrane region" description="Helical" evidence="8">
    <location>
        <begin position="251"/>
        <end position="274"/>
    </location>
</feature>
<dbReference type="SMART" id="SM00831">
    <property type="entry name" value="Cation_ATPase_N"/>
    <property type="match status" value="1"/>
</dbReference>
<evidence type="ECO:0000313" key="11">
    <source>
        <dbReference type="Proteomes" id="UP000178367"/>
    </source>
</evidence>
<keyword evidence="2 8" id="KW-0812">Transmembrane</keyword>
<dbReference type="Gene3D" id="2.70.150.10">
    <property type="entry name" value="Calcium-transporting ATPase, cytoplasmic transduction domain A"/>
    <property type="match status" value="1"/>
</dbReference>
<dbReference type="Gene3D" id="3.40.1110.10">
    <property type="entry name" value="Calcium-transporting ATPase, cytoplasmic domain N"/>
    <property type="match status" value="1"/>
</dbReference>
<dbReference type="InterPro" id="IPR023299">
    <property type="entry name" value="ATPase_P-typ_cyto_dom_N"/>
</dbReference>
<dbReference type="Gene3D" id="1.20.1110.10">
    <property type="entry name" value="Calcium-transporting ATPase, transmembrane domain"/>
    <property type="match status" value="1"/>
</dbReference>